<dbReference type="EMBL" id="UHFN01000002">
    <property type="protein sequence ID" value="SUN58158.1"/>
    <property type="molecule type" value="Genomic_DNA"/>
</dbReference>
<gene>
    <name evidence="1" type="ORF">NCTC12224_00182</name>
</gene>
<dbReference type="OrthoDB" id="2143991at2"/>
<evidence type="ECO:0000313" key="1">
    <source>
        <dbReference type="EMBL" id="SUN58158.1"/>
    </source>
</evidence>
<name>A0A380JZH8_9STRE</name>
<dbReference type="Proteomes" id="UP000254924">
    <property type="component" value="Unassembled WGS sequence"/>
</dbReference>
<accession>A0A380JZH8</accession>
<organism evidence="1 2">
    <name type="scientific">Streptococcus hyointestinalis</name>
    <dbReference type="NCBI Taxonomy" id="1337"/>
    <lineage>
        <taxon>Bacteria</taxon>
        <taxon>Bacillati</taxon>
        <taxon>Bacillota</taxon>
        <taxon>Bacilli</taxon>
        <taxon>Lactobacillales</taxon>
        <taxon>Streptococcaceae</taxon>
        <taxon>Streptococcus</taxon>
    </lineage>
</organism>
<sequence>MNAIELNVLQVIVDYLSQFNLNLTDIDMLSFEDACFRLKGHLDDLHWAMLSECPNDCCIVYTVSTQLGSTYVLYYK</sequence>
<keyword evidence="2" id="KW-1185">Reference proteome</keyword>
<protein>
    <submittedName>
        <fullName evidence="1">Uncharacterized protein</fullName>
    </submittedName>
</protein>
<dbReference type="AlphaFoldDB" id="A0A380JZH8"/>
<proteinExistence type="predicted"/>
<evidence type="ECO:0000313" key="2">
    <source>
        <dbReference type="Proteomes" id="UP000254924"/>
    </source>
</evidence>
<reference evidence="1 2" key="1">
    <citation type="submission" date="2018-06" db="EMBL/GenBank/DDBJ databases">
        <authorList>
            <consortium name="Pathogen Informatics"/>
            <person name="Doyle S."/>
        </authorList>
    </citation>
    <scope>NUCLEOTIDE SEQUENCE [LARGE SCALE GENOMIC DNA]</scope>
    <source>
        <strain evidence="1 2">NCTC12224</strain>
    </source>
</reference>